<dbReference type="InterPro" id="IPR015946">
    <property type="entry name" value="KH_dom-like_a/b"/>
</dbReference>
<dbReference type="InterPro" id="IPR036102">
    <property type="entry name" value="OsmC/Ohrsf"/>
</dbReference>
<dbReference type="SUPFAM" id="SSF82784">
    <property type="entry name" value="OsmC-like"/>
    <property type="match status" value="1"/>
</dbReference>
<sequence length="412" mass="44070">MSTSLKVTFPGGGGVALAARLELPDGAAPRAYAIFAHCFTCGKDAVAASRIARALTDHGIAVLRFDFTGLGQSDGDFGNTGFTSNVEDLVAAADHLRTEYGAPSLLIGHSLGGAAVLAARHGIPEVRAVVTIGAPADPSHIAHLLSEARDTIERDGEATVTLGGRDFCVRSSFLADIADQPQAERIHDLKAALLVMHSPQDETVGVDNARQIFDAARHPKSFVSLDGADHLLTRRRDAEYAATVLAAWVSRYLPEPEPSTVATLDTSVTVTETGTEPLQQLITAGRHHIVADEPVPTGGDTGPNPYDLLLAALGACTSMTLRLYATRKNLPLEKVTVSLNHDRIHATDCEECETTTGFVDRIDRTIRLDGPLTREQRDRLLEIADKCPVHRTLTSETVIQTRLAEGVTKAEQ</sequence>
<evidence type="ECO:0000313" key="3">
    <source>
        <dbReference type="Proteomes" id="UP000000851"/>
    </source>
</evidence>
<dbReference type="PANTHER" id="PTHR39624:SF2">
    <property type="entry name" value="OSMC-LIKE PROTEIN"/>
    <property type="match status" value="1"/>
</dbReference>
<evidence type="ECO:0000313" key="2">
    <source>
        <dbReference type="EMBL" id="ACU75848.1"/>
    </source>
</evidence>
<name>C7Q579_CATAD</name>
<dbReference type="KEGG" id="cai:Caci_7018"/>
<keyword evidence="3" id="KW-1185">Reference proteome</keyword>
<dbReference type="RefSeq" id="WP_015795576.1">
    <property type="nucleotide sequence ID" value="NC_013131.1"/>
</dbReference>
<dbReference type="PANTHER" id="PTHR39624">
    <property type="entry name" value="PROTEIN INVOLVED IN RIMO-MEDIATED BETA-METHYLTHIOLATION OF RIBOSOMAL PROTEIN S12 YCAO"/>
    <property type="match status" value="1"/>
</dbReference>
<accession>C7Q579</accession>
<dbReference type="Proteomes" id="UP000000851">
    <property type="component" value="Chromosome"/>
</dbReference>
<dbReference type="Gene3D" id="3.30.300.20">
    <property type="match status" value="1"/>
</dbReference>
<dbReference type="AlphaFoldDB" id="C7Q579"/>
<gene>
    <name evidence="2" type="ordered locus">Caci_7018</name>
</gene>
<dbReference type="InParanoid" id="C7Q579"/>
<dbReference type="InterPro" id="IPR029058">
    <property type="entry name" value="AB_hydrolase_fold"/>
</dbReference>
<protein>
    <submittedName>
        <fullName evidence="2">OsmC family protein</fullName>
    </submittedName>
</protein>
<dbReference type="SUPFAM" id="SSF53474">
    <property type="entry name" value="alpha/beta-Hydrolases"/>
    <property type="match status" value="1"/>
</dbReference>
<dbReference type="InterPro" id="IPR003718">
    <property type="entry name" value="OsmC/Ohr_fam"/>
</dbReference>
<evidence type="ECO:0000259" key="1">
    <source>
        <dbReference type="Pfam" id="PF12146"/>
    </source>
</evidence>
<dbReference type="ESTHER" id="catad-c7q579">
    <property type="family name" value="Est-OsmC"/>
</dbReference>
<dbReference type="eggNOG" id="COG1073">
    <property type="taxonomic scope" value="Bacteria"/>
</dbReference>
<dbReference type="Pfam" id="PF12146">
    <property type="entry name" value="Hydrolase_4"/>
    <property type="match status" value="1"/>
</dbReference>
<dbReference type="OrthoDB" id="9789573at2"/>
<dbReference type="Pfam" id="PF02566">
    <property type="entry name" value="OsmC"/>
    <property type="match status" value="1"/>
</dbReference>
<dbReference type="eggNOG" id="COG1765">
    <property type="taxonomic scope" value="Bacteria"/>
</dbReference>
<proteinExistence type="predicted"/>
<dbReference type="HOGENOM" id="CLU_681299_0_0_11"/>
<dbReference type="Gene3D" id="3.40.50.1820">
    <property type="entry name" value="alpha/beta hydrolase"/>
    <property type="match status" value="1"/>
</dbReference>
<dbReference type="EMBL" id="CP001700">
    <property type="protein sequence ID" value="ACU75848.1"/>
    <property type="molecule type" value="Genomic_DNA"/>
</dbReference>
<reference evidence="2 3" key="1">
    <citation type="journal article" date="2009" name="Stand. Genomic Sci.">
        <title>Complete genome sequence of Catenulispora acidiphila type strain (ID 139908).</title>
        <authorList>
            <person name="Copeland A."/>
            <person name="Lapidus A."/>
            <person name="Glavina Del Rio T."/>
            <person name="Nolan M."/>
            <person name="Lucas S."/>
            <person name="Chen F."/>
            <person name="Tice H."/>
            <person name="Cheng J.F."/>
            <person name="Bruce D."/>
            <person name="Goodwin L."/>
            <person name="Pitluck S."/>
            <person name="Mikhailova N."/>
            <person name="Pati A."/>
            <person name="Ivanova N."/>
            <person name="Mavromatis K."/>
            <person name="Chen A."/>
            <person name="Palaniappan K."/>
            <person name="Chain P."/>
            <person name="Land M."/>
            <person name="Hauser L."/>
            <person name="Chang Y.J."/>
            <person name="Jeffries C.D."/>
            <person name="Chertkov O."/>
            <person name="Brettin T."/>
            <person name="Detter J.C."/>
            <person name="Han C."/>
            <person name="Ali Z."/>
            <person name="Tindall B.J."/>
            <person name="Goker M."/>
            <person name="Bristow J."/>
            <person name="Eisen J.A."/>
            <person name="Markowitz V."/>
            <person name="Hugenholtz P."/>
            <person name="Kyrpides N.C."/>
            <person name="Klenk H.P."/>
        </authorList>
    </citation>
    <scope>NUCLEOTIDE SEQUENCE [LARGE SCALE GENOMIC DNA]</scope>
    <source>
        <strain evidence="3">DSM 44928 / JCM 14897 / NBRC 102108 / NRRL B-24433 / ID139908</strain>
    </source>
</reference>
<organism evidence="2 3">
    <name type="scientific">Catenulispora acidiphila (strain DSM 44928 / JCM 14897 / NBRC 102108 / NRRL B-24433 / ID139908)</name>
    <dbReference type="NCBI Taxonomy" id="479433"/>
    <lineage>
        <taxon>Bacteria</taxon>
        <taxon>Bacillati</taxon>
        <taxon>Actinomycetota</taxon>
        <taxon>Actinomycetes</taxon>
        <taxon>Catenulisporales</taxon>
        <taxon>Catenulisporaceae</taxon>
        <taxon>Catenulispora</taxon>
    </lineage>
</organism>
<dbReference type="InterPro" id="IPR022742">
    <property type="entry name" value="Hydrolase_4"/>
</dbReference>
<dbReference type="STRING" id="479433.Caci_7018"/>
<feature type="domain" description="Serine aminopeptidase S33" evidence="1">
    <location>
        <begin position="43"/>
        <end position="137"/>
    </location>
</feature>